<evidence type="ECO:0000256" key="2">
    <source>
        <dbReference type="ARBA" id="ARBA00004240"/>
    </source>
</evidence>
<dbReference type="PROSITE" id="PS50005">
    <property type="entry name" value="TPR"/>
    <property type="match status" value="6"/>
</dbReference>
<protein>
    <recommendedName>
        <fullName evidence="5">dolichyl-phosphate-mannose--protein mannosyltransferase</fullName>
        <ecNumber evidence="5">2.4.1.109</ecNumber>
    </recommendedName>
</protein>
<evidence type="ECO:0000256" key="9">
    <source>
        <dbReference type="ARBA" id="ARBA00022803"/>
    </source>
</evidence>
<feature type="repeat" description="TPR" evidence="13">
    <location>
        <begin position="783"/>
        <end position="816"/>
    </location>
</feature>
<feature type="transmembrane region" description="Helical" evidence="14">
    <location>
        <begin position="329"/>
        <end position="348"/>
    </location>
</feature>
<evidence type="ECO:0000256" key="11">
    <source>
        <dbReference type="ARBA" id="ARBA00022989"/>
    </source>
</evidence>
<evidence type="ECO:0000256" key="6">
    <source>
        <dbReference type="ARBA" id="ARBA00022679"/>
    </source>
</evidence>
<comment type="pathway">
    <text evidence="3">Protein modification; protein glycosylation.</text>
</comment>
<comment type="similarity">
    <text evidence="4">Belongs to the TMTC family.</text>
</comment>
<dbReference type="Pfam" id="PF07719">
    <property type="entry name" value="TPR_2"/>
    <property type="match status" value="1"/>
</dbReference>
<evidence type="ECO:0000256" key="14">
    <source>
        <dbReference type="SAM" id="Phobius"/>
    </source>
</evidence>
<evidence type="ECO:0000256" key="4">
    <source>
        <dbReference type="ARBA" id="ARBA00007882"/>
    </source>
</evidence>
<evidence type="ECO:0000313" key="16">
    <source>
        <dbReference type="EMBL" id="CAI8030254.1"/>
    </source>
</evidence>
<feature type="transmembrane region" description="Helical" evidence="14">
    <location>
        <begin position="154"/>
        <end position="173"/>
    </location>
</feature>
<comment type="caution">
    <text evidence="16">The sequence shown here is derived from an EMBL/GenBank/DDBJ whole genome shotgun (WGS) entry which is preliminary data.</text>
</comment>
<evidence type="ECO:0000256" key="1">
    <source>
        <dbReference type="ARBA" id="ARBA00004141"/>
    </source>
</evidence>
<feature type="repeat" description="TPR" evidence="13">
    <location>
        <begin position="817"/>
        <end position="850"/>
    </location>
</feature>
<dbReference type="Pfam" id="PF13432">
    <property type="entry name" value="TPR_16"/>
    <property type="match status" value="3"/>
</dbReference>
<keyword evidence="8" id="KW-0677">Repeat</keyword>
<keyword evidence="7 14" id="KW-0812">Transmembrane</keyword>
<evidence type="ECO:0000256" key="3">
    <source>
        <dbReference type="ARBA" id="ARBA00004922"/>
    </source>
</evidence>
<dbReference type="EMBL" id="CASHTH010002465">
    <property type="protein sequence ID" value="CAI8030254.1"/>
    <property type="molecule type" value="Genomic_DNA"/>
</dbReference>
<dbReference type="InterPro" id="IPR052943">
    <property type="entry name" value="TMTC_O-mannosyl-trnsfr"/>
</dbReference>
<feature type="repeat" description="TPR" evidence="13">
    <location>
        <begin position="477"/>
        <end position="510"/>
    </location>
</feature>
<keyword evidence="10" id="KW-0256">Endoplasmic reticulum</keyword>
<feature type="transmembrane region" description="Helical" evidence="14">
    <location>
        <begin position="360"/>
        <end position="379"/>
    </location>
</feature>
<dbReference type="AlphaFoldDB" id="A0AA35SIJ1"/>
<dbReference type="Gene3D" id="1.25.40.10">
    <property type="entry name" value="Tetratricopeptide repeat domain"/>
    <property type="match status" value="4"/>
</dbReference>
<name>A0AA35SIJ1_GEOBA</name>
<keyword evidence="17" id="KW-1185">Reference proteome</keyword>
<feature type="transmembrane region" description="Helical" evidence="14">
    <location>
        <begin position="243"/>
        <end position="264"/>
    </location>
</feature>
<keyword evidence="9 13" id="KW-0802">TPR repeat</keyword>
<feature type="repeat" description="TPR" evidence="13">
    <location>
        <begin position="543"/>
        <end position="576"/>
    </location>
</feature>
<evidence type="ECO:0000259" key="15">
    <source>
        <dbReference type="Pfam" id="PF08409"/>
    </source>
</evidence>
<reference evidence="16" key="1">
    <citation type="submission" date="2023-03" db="EMBL/GenBank/DDBJ databases">
        <authorList>
            <person name="Steffen K."/>
            <person name="Cardenas P."/>
        </authorList>
    </citation>
    <scope>NUCLEOTIDE SEQUENCE</scope>
</reference>
<dbReference type="GO" id="GO:0005783">
    <property type="term" value="C:endoplasmic reticulum"/>
    <property type="evidence" value="ECO:0007669"/>
    <property type="project" value="UniProtKB-SubCell"/>
</dbReference>
<evidence type="ECO:0000256" key="13">
    <source>
        <dbReference type="PROSITE-ProRule" id="PRU00339"/>
    </source>
</evidence>
<feature type="transmembrane region" description="Helical" evidence="14">
    <location>
        <begin position="185"/>
        <end position="201"/>
    </location>
</feature>
<dbReference type="Pfam" id="PF14559">
    <property type="entry name" value="TPR_19"/>
    <property type="match status" value="1"/>
</dbReference>
<dbReference type="Pfam" id="PF13374">
    <property type="entry name" value="TPR_10"/>
    <property type="match status" value="1"/>
</dbReference>
<evidence type="ECO:0000256" key="5">
    <source>
        <dbReference type="ARBA" id="ARBA00012839"/>
    </source>
</evidence>
<gene>
    <name evidence="16" type="ORF">GBAR_LOCUS17159</name>
</gene>
<dbReference type="SMART" id="SM00028">
    <property type="entry name" value="TPR"/>
    <property type="match status" value="8"/>
</dbReference>
<dbReference type="PANTHER" id="PTHR44809">
    <property type="match status" value="1"/>
</dbReference>
<dbReference type="EC" id="2.4.1.109" evidence="5"/>
<keyword evidence="11 14" id="KW-1133">Transmembrane helix</keyword>
<feature type="non-terminal residue" evidence="16">
    <location>
        <position position="871"/>
    </location>
</feature>
<evidence type="ECO:0000256" key="12">
    <source>
        <dbReference type="ARBA" id="ARBA00023136"/>
    </source>
</evidence>
<sequence length="871" mass="96740">KPYFSLPQPLHLLLGSHARCGVVAAALAVTCYWNSLECGLVHDDIFAIRDNADVRPGTPLASAFSDDFWGKPMSSNVSHKSYRPLTILSFRANYALHGLEPCGYHAANVGLHAVVTVMVGWLCRRLVFPEPDLTFLVMCLFASHPVHTEAVTGVVGRAELLSSVCFLISLISYTTSLSHSPYQQTLRVLVSILLGGVAMLFKETGATVFGVCLAYDLLVHSRLQLLRCLVKRTSPVFPTLSPLLLRSLSLLLTSTLLLITRVLLLHGNLPRFSDHDNPASFSPLVLTRALTYSYLYFFNARLLTFPLTLCYDWQMGSIPLVETLADTRNTGTLLFFIFLLSLSISSLFRFSSRKTSSRGVLLSLLVMVVPFLPASNLLFRVGFVVAERVLYIPSIGYCILLVQGVKTISLRLRPLPHPPTASPLPPSPRAPRSHLPLFLLVLLLVGLFSVRTVVRNSVWTSRESLFRSGLATVPHNAKIHYNYANYLSDSGRLDEAAHHYYQALRLAPDHASSHNNLGSLPGLDLHEAEFHFREAVRYNPTHYRALYNLGNNLLNQGRLEEAEKALRESLRVNGEYHGSLMTLATILTDTGRGQEGLRLMERAVGVAPSDTLVRNNMAALLLRQGRVEEAIREYQYSLSLDPTQTTAMNNLARAYRSRGENSNAEHWLLQSLGVSQDIDTLISLGALYFNTGRYPEAAQVFSRALDLQPHHLESQCSFVQSLIQLRQEEEAEAEARAALDRHSHAPCLHLSLATLLSKNNSRLQEAVHHSKLALEAEDVQSRAEASLILAVVLKDLGQLDKAEDSYRQAIALSPNMLNAHMNLGALLHIRKKYAEARVYYEKALSLHPGNRLVTENLAKLNRVHKQGSSAL</sequence>
<feature type="transmembrane region" description="Helical" evidence="14">
    <location>
        <begin position="285"/>
        <end position="309"/>
    </location>
</feature>
<proteinExistence type="inferred from homology"/>
<evidence type="ECO:0000256" key="7">
    <source>
        <dbReference type="ARBA" id="ARBA00022692"/>
    </source>
</evidence>
<feature type="repeat" description="TPR" evidence="13">
    <location>
        <begin position="611"/>
        <end position="644"/>
    </location>
</feature>
<dbReference type="InterPro" id="IPR013105">
    <property type="entry name" value="TPR_2"/>
</dbReference>
<dbReference type="SUPFAM" id="SSF48452">
    <property type="entry name" value="TPR-like"/>
    <property type="match status" value="2"/>
</dbReference>
<dbReference type="Proteomes" id="UP001174909">
    <property type="component" value="Unassembled WGS sequence"/>
</dbReference>
<dbReference type="GO" id="GO:0016020">
    <property type="term" value="C:membrane"/>
    <property type="evidence" value="ECO:0007669"/>
    <property type="project" value="UniProtKB-SubCell"/>
</dbReference>
<dbReference type="InterPro" id="IPR019734">
    <property type="entry name" value="TPR_rpt"/>
</dbReference>
<dbReference type="InterPro" id="IPR013618">
    <property type="entry name" value="TMTC_DUF1736"/>
</dbReference>
<keyword evidence="6" id="KW-0808">Transferase</keyword>
<evidence type="ECO:0000313" key="17">
    <source>
        <dbReference type="Proteomes" id="UP001174909"/>
    </source>
</evidence>
<feature type="repeat" description="TPR" evidence="13">
    <location>
        <begin position="678"/>
        <end position="711"/>
    </location>
</feature>
<dbReference type="PANTHER" id="PTHR44809:SF1">
    <property type="entry name" value="PROTEIN O-MANNOSYL-TRANSFERASE TMTC1"/>
    <property type="match status" value="1"/>
</dbReference>
<keyword evidence="12 14" id="KW-0472">Membrane</keyword>
<evidence type="ECO:0000256" key="10">
    <source>
        <dbReference type="ARBA" id="ARBA00022824"/>
    </source>
</evidence>
<comment type="subcellular location">
    <subcellularLocation>
        <location evidence="2">Endoplasmic reticulum</location>
    </subcellularLocation>
    <subcellularLocation>
        <location evidence="1">Membrane</location>
        <topology evidence="1">Multi-pass membrane protein</topology>
    </subcellularLocation>
</comment>
<evidence type="ECO:0000256" key="8">
    <source>
        <dbReference type="ARBA" id="ARBA00022737"/>
    </source>
</evidence>
<dbReference type="GO" id="GO:0004169">
    <property type="term" value="F:dolichyl-phosphate-mannose-protein mannosyltransferase activity"/>
    <property type="evidence" value="ECO:0007669"/>
    <property type="project" value="UniProtKB-EC"/>
</dbReference>
<dbReference type="InterPro" id="IPR011990">
    <property type="entry name" value="TPR-like_helical_dom_sf"/>
</dbReference>
<organism evidence="16 17">
    <name type="scientific">Geodia barretti</name>
    <name type="common">Barrett's horny sponge</name>
    <dbReference type="NCBI Taxonomy" id="519541"/>
    <lineage>
        <taxon>Eukaryota</taxon>
        <taxon>Metazoa</taxon>
        <taxon>Porifera</taxon>
        <taxon>Demospongiae</taxon>
        <taxon>Heteroscleromorpha</taxon>
        <taxon>Tetractinellida</taxon>
        <taxon>Astrophorina</taxon>
        <taxon>Geodiidae</taxon>
        <taxon>Geodia</taxon>
    </lineage>
</organism>
<dbReference type="Pfam" id="PF08409">
    <property type="entry name" value="TMTC_DUF1736"/>
    <property type="match status" value="1"/>
</dbReference>
<dbReference type="PROSITE" id="PS50293">
    <property type="entry name" value="TPR_REGION"/>
    <property type="match status" value="1"/>
</dbReference>
<feature type="domain" description="DUF1736" evidence="15">
    <location>
        <begin position="267"/>
        <end position="339"/>
    </location>
</feature>
<accession>A0AA35SIJ1</accession>